<gene>
    <name evidence="4" type="ORF">RXV79_02105</name>
</gene>
<dbReference type="InterPro" id="IPR001789">
    <property type="entry name" value="Sig_transdc_resp-reg_receiver"/>
</dbReference>
<dbReference type="PROSITE" id="PS50110">
    <property type="entry name" value="RESPONSE_REGULATORY"/>
    <property type="match status" value="1"/>
</dbReference>
<dbReference type="EMBL" id="CP136336">
    <property type="protein sequence ID" value="WOB08863.1"/>
    <property type="molecule type" value="Genomic_DNA"/>
</dbReference>
<evidence type="ECO:0000313" key="4">
    <source>
        <dbReference type="EMBL" id="WOB08863.1"/>
    </source>
</evidence>
<dbReference type="SUPFAM" id="SSF52172">
    <property type="entry name" value="CheY-like"/>
    <property type="match status" value="1"/>
</dbReference>
<proteinExistence type="predicted"/>
<feature type="modified residue" description="4-aspartylphosphate" evidence="2">
    <location>
        <position position="52"/>
    </location>
</feature>
<dbReference type="PANTHER" id="PTHR44591:SF3">
    <property type="entry name" value="RESPONSE REGULATORY DOMAIN-CONTAINING PROTEIN"/>
    <property type="match status" value="1"/>
</dbReference>
<keyword evidence="5" id="KW-1185">Reference proteome</keyword>
<evidence type="ECO:0000256" key="2">
    <source>
        <dbReference type="PROSITE-ProRule" id="PRU00169"/>
    </source>
</evidence>
<evidence type="ECO:0000259" key="3">
    <source>
        <dbReference type="PROSITE" id="PS50110"/>
    </source>
</evidence>
<keyword evidence="1 2" id="KW-0597">Phosphoprotein</keyword>
<dbReference type="SMART" id="SM00448">
    <property type="entry name" value="REC"/>
    <property type="match status" value="1"/>
</dbReference>
<dbReference type="Gene3D" id="3.40.50.2300">
    <property type="match status" value="1"/>
</dbReference>
<dbReference type="Pfam" id="PF00072">
    <property type="entry name" value="Response_reg"/>
    <property type="match status" value="1"/>
</dbReference>
<protein>
    <submittedName>
        <fullName evidence="4">Response regulator</fullName>
    </submittedName>
</protein>
<dbReference type="PANTHER" id="PTHR44591">
    <property type="entry name" value="STRESS RESPONSE REGULATOR PROTEIN 1"/>
    <property type="match status" value="1"/>
</dbReference>
<accession>A0ABZ0D1B8</accession>
<feature type="domain" description="Response regulatory" evidence="3">
    <location>
        <begin position="3"/>
        <end position="117"/>
    </location>
</feature>
<dbReference type="Proteomes" id="UP001303946">
    <property type="component" value="Chromosome"/>
</dbReference>
<dbReference type="InterPro" id="IPR011006">
    <property type="entry name" value="CheY-like_superfamily"/>
</dbReference>
<dbReference type="InterPro" id="IPR050595">
    <property type="entry name" value="Bact_response_regulator"/>
</dbReference>
<name>A0ABZ0D1B8_9BURK</name>
<evidence type="ECO:0000313" key="5">
    <source>
        <dbReference type="Proteomes" id="UP001303946"/>
    </source>
</evidence>
<evidence type="ECO:0000256" key="1">
    <source>
        <dbReference type="ARBA" id="ARBA00022553"/>
    </source>
</evidence>
<sequence length="149" mass="15902">MKLVLLAEDEYGNAEILSLLLEAEGFRVACASNGRVALELLAGEKPAVILTDFMMPHVTGGELGQAVRANPLLEDIPIVVMSGTHEKVVRESFTDYDAFVEKPYAADSLLQLVAHFSVHGRAQQAAGGTGAAGPKLDASLQRFLRGLKV</sequence>
<reference evidence="4 5" key="1">
    <citation type="submission" date="2023-10" db="EMBL/GenBank/DDBJ databases">
        <title>Bacteria for the degradation of biodegradable plastic PBAT(Polybutylene adipate terephthalate).</title>
        <authorList>
            <person name="Weon H.-Y."/>
            <person name="Yeon J."/>
        </authorList>
    </citation>
    <scope>NUCLEOTIDE SEQUENCE [LARGE SCALE GENOMIC DNA]</scope>
    <source>
        <strain evidence="4 5">SBD 7-3</strain>
    </source>
</reference>
<organism evidence="4 5">
    <name type="scientific">Piscinibacter gummiphilus</name>
    <dbReference type="NCBI Taxonomy" id="946333"/>
    <lineage>
        <taxon>Bacteria</taxon>
        <taxon>Pseudomonadati</taxon>
        <taxon>Pseudomonadota</taxon>
        <taxon>Betaproteobacteria</taxon>
        <taxon>Burkholderiales</taxon>
        <taxon>Sphaerotilaceae</taxon>
        <taxon>Piscinibacter</taxon>
    </lineage>
</organism>
<dbReference type="RefSeq" id="WP_316701740.1">
    <property type="nucleotide sequence ID" value="NZ_CP136336.1"/>
</dbReference>